<dbReference type="EMBL" id="AUPC02000131">
    <property type="protein sequence ID" value="POG69723.1"/>
    <property type="molecule type" value="Genomic_DNA"/>
</dbReference>
<organism evidence="2 3">
    <name type="scientific">Rhizophagus irregularis (strain DAOM 181602 / DAOM 197198 / MUCL 43194)</name>
    <name type="common">Arbuscular mycorrhizal fungus</name>
    <name type="synonym">Glomus intraradices</name>
    <dbReference type="NCBI Taxonomy" id="747089"/>
    <lineage>
        <taxon>Eukaryota</taxon>
        <taxon>Fungi</taxon>
        <taxon>Fungi incertae sedis</taxon>
        <taxon>Mucoromycota</taxon>
        <taxon>Glomeromycotina</taxon>
        <taxon>Glomeromycetes</taxon>
        <taxon>Glomerales</taxon>
        <taxon>Glomeraceae</taxon>
        <taxon>Rhizophagus</taxon>
    </lineage>
</organism>
<name>A0A2P4PWF9_RHIID</name>
<sequence>MIIIVTWNILISCWCIFFVTIAYPRSKKHFFFLRKFDMIMEKKKFFLVVFFYWYKLISSFS</sequence>
<keyword evidence="1" id="KW-0472">Membrane</keyword>
<reference evidence="2 3" key="2">
    <citation type="journal article" date="2018" name="New Phytol.">
        <title>High intraspecific genome diversity in the model arbuscular mycorrhizal symbiont Rhizophagus irregularis.</title>
        <authorList>
            <person name="Chen E.C.H."/>
            <person name="Morin E."/>
            <person name="Beaudet D."/>
            <person name="Noel J."/>
            <person name="Yildirir G."/>
            <person name="Ndikumana S."/>
            <person name="Charron P."/>
            <person name="St-Onge C."/>
            <person name="Giorgi J."/>
            <person name="Kruger M."/>
            <person name="Marton T."/>
            <person name="Ropars J."/>
            <person name="Grigoriev I.V."/>
            <person name="Hainaut M."/>
            <person name="Henrissat B."/>
            <person name="Roux C."/>
            <person name="Martin F."/>
            <person name="Corradi N."/>
        </authorList>
    </citation>
    <scope>NUCLEOTIDE SEQUENCE [LARGE SCALE GENOMIC DNA]</scope>
    <source>
        <strain evidence="2 3">DAOM 197198</strain>
    </source>
</reference>
<keyword evidence="3" id="KW-1185">Reference proteome</keyword>
<gene>
    <name evidence="2" type="ORF">GLOIN_2v1623729</name>
</gene>
<evidence type="ECO:0000313" key="2">
    <source>
        <dbReference type="EMBL" id="POG69723.1"/>
    </source>
</evidence>
<protein>
    <submittedName>
        <fullName evidence="2">Uncharacterized protein</fullName>
    </submittedName>
</protein>
<evidence type="ECO:0000256" key="1">
    <source>
        <dbReference type="SAM" id="Phobius"/>
    </source>
</evidence>
<keyword evidence="1" id="KW-0812">Transmembrane</keyword>
<evidence type="ECO:0000313" key="3">
    <source>
        <dbReference type="Proteomes" id="UP000018888"/>
    </source>
</evidence>
<accession>A0A2P4PWF9</accession>
<proteinExistence type="predicted"/>
<reference evidence="2 3" key="1">
    <citation type="journal article" date="2013" name="Proc. Natl. Acad. Sci. U.S.A.">
        <title>Genome of an arbuscular mycorrhizal fungus provides insight into the oldest plant symbiosis.</title>
        <authorList>
            <person name="Tisserant E."/>
            <person name="Malbreil M."/>
            <person name="Kuo A."/>
            <person name="Kohler A."/>
            <person name="Symeonidi A."/>
            <person name="Balestrini R."/>
            <person name="Charron P."/>
            <person name="Duensing N."/>
            <person name="Frei Dit Frey N."/>
            <person name="Gianinazzi-Pearson V."/>
            <person name="Gilbert L.B."/>
            <person name="Handa Y."/>
            <person name="Herr J.R."/>
            <person name="Hijri M."/>
            <person name="Koul R."/>
            <person name="Kawaguchi M."/>
            <person name="Krajinski F."/>
            <person name="Lammers P.J."/>
            <person name="Masclaux F.G."/>
            <person name="Murat C."/>
            <person name="Morin E."/>
            <person name="Ndikumana S."/>
            <person name="Pagni M."/>
            <person name="Petitpierre D."/>
            <person name="Requena N."/>
            <person name="Rosikiewicz P."/>
            <person name="Riley R."/>
            <person name="Saito K."/>
            <person name="San Clemente H."/>
            <person name="Shapiro H."/>
            <person name="van Tuinen D."/>
            <person name="Becard G."/>
            <person name="Bonfante P."/>
            <person name="Paszkowski U."/>
            <person name="Shachar-Hill Y.Y."/>
            <person name="Tuskan G.A."/>
            <person name="Young P.W."/>
            <person name="Sanders I.R."/>
            <person name="Henrissat B."/>
            <person name="Rensing S.A."/>
            <person name="Grigoriev I.V."/>
            <person name="Corradi N."/>
            <person name="Roux C."/>
            <person name="Martin F."/>
        </authorList>
    </citation>
    <scope>NUCLEOTIDE SEQUENCE [LARGE SCALE GENOMIC DNA]</scope>
    <source>
        <strain evidence="2 3">DAOM 197198</strain>
    </source>
</reference>
<dbReference type="Proteomes" id="UP000018888">
    <property type="component" value="Unassembled WGS sequence"/>
</dbReference>
<feature type="transmembrane region" description="Helical" evidence="1">
    <location>
        <begin position="6"/>
        <end position="23"/>
    </location>
</feature>
<dbReference type="AlphaFoldDB" id="A0A2P4PWF9"/>
<keyword evidence="1" id="KW-1133">Transmembrane helix</keyword>
<comment type="caution">
    <text evidence="2">The sequence shown here is derived from an EMBL/GenBank/DDBJ whole genome shotgun (WGS) entry which is preliminary data.</text>
</comment>